<accession>A0A2I0HTD6</accession>
<evidence type="ECO:0000313" key="3">
    <source>
        <dbReference type="Proteomes" id="UP000233551"/>
    </source>
</evidence>
<evidence type="ECO:0000313" key="2">
    <source>
        <dbReference type="EMBL" id="PKI34978.1"/>
    </source>
</evidence>
<evidence type="ECO:0000256" key="1">
    <source>
        <dbReference type="SAM" id="MobiDB-lite"/>
    </source>
</evidence>
<sequence length="88" mass="10125">MHGRHYLWALVAEGDLGHDWRRRQLGWNVLRAIVEERSDRGALLQGEWSEEEQSQGYHLQSMKFADNSRSERGSRGGPVAASQVEDNY</sequence>
<gene>
    <name evidence="2" type="ORF">CRG98_044635</name>
</gene>
<feature type="region of interest" description="Disordered" evidence="1">
    <location>
        <begin position="53"/>
        <end position="88"/>
    </location>
</feature>
<comment type="caution">
    <text evidence="2">The sequence shown here is derived from an EMBL/GenBank/DDBJ whole genome shotgun (WGS) entry which is preliminary data.</text>
</comment>
<organism evidence="2 3">
    <name type="scientific">Punica granatum</name>
    <name type="common">Pomegranate</name>
    <dbReference type="NCBI Taxonomy" id="22663"/>
    <lineage>
        <taxon>Eukaryota</taxon>
        <taxon>Viridiplantae</taxon>
        <taxon>Streptophyta</taxon>
        <taxon>Embryophyta</taxon>
        <taxon>Tracheophyta</taxon>
        <taxon>Spermatophyta</taxon>
        <taxon>Magnoliopsida</taxon>
        <taxon>eudicotyledons</taxon>
        <taxon>Gunneridae</taxon>
        <taxon>Pentapetalae</taxon>
        <taxon>rosids</taxon>
        <taxon>malvids</taxon>
        <taxon>Myrtales</taxon>
        <taxon>Lythraceae</taxon>
        <taxon>Punica</taxon>
    </lineage>
</organism>
<reference evidence="2 3" key="1">
    <citation type="submission" date="2017-11" db="EMBL/GenBank/DDBJ databases">
        <title>De-novo sequencing of pomegranate (Punica granatum L.) genome.</title>
        <authorList>
            <person name="Akparov Z."/>
            <person name="Amiraslanov A."/>
            <person name="Hajiyeva S."/>
            <person name="Abbasov M."/>
            <person name="Kaur K."/>
            <person name="Hamwieh A."/>
            <person name="Solovyev V."/>
            <person name="Salamov A."/>
            <person name="Braich B."/>
            <person name="Kosarev P."/>
            <person name="Mahmoud A."/>
            <person name="Hajiyev E."/>
            <person name="Babayeva S."/>
            <person name="Izzatullayeva V."/>
            <person name="Mammadov A."/>
            <person name="Mammadov A."/>
            <person name="Sharifova S."/>
            <person name="Ojaghi J."/>
            <person name="Eynullazada K."/>
            <person name="Bayramov B."/>
            <person name="Abdulazimova A."/>
            <person name="Shahmuradov I."/>
        </authorList>
    </citation>
    <scope>NUCLEOTIDE SEQUENCE [LARGE SCALE GENOMIC DNA]</scope>
    <source>
        <strain evidence="3">cv. AG2017</strain>
        <tissue evidence="2">Leaf</tissue>
    </source>
</reference>
<proteinExistence type="predicted"/>
<keyword evidence="3" id="KW-1185">Reference proteome</keyword>
<dbReference type="AlphaFoldDB" id="A0A2I0HTD6"/>
<dbReference type="EMBL" id="PGOL01005536">
    <property type="protein sequence ID" value="PKI34978.1"/>
    <property type="molecule type" value="Genomic_DNA"/>
</dbReference>
<protein>
    <submittedName>
        <fullName evidence="2">Uncharacterized protein</fullName>
    </submittedName>
</protein>
<name>A0A2I0HTD6_PUNGR</name>
<dbReference type="Proteomes" id="UP000233551">
    <property type="component" value="Unassembled WGS sequence"/>
</dbReference>